<evidence type="ECO:0000259" key="2">
    <source>
        <dbReference type="PROSITE" id="PS50835"/>
    </source>
</evidence>
<dbReference type="EMBL" id="JALNTZ010000006">
    <property type="protein sequence ID" value="KAJ3649507.1"/>
    <property type="molecule type" value="Genomic_DNA"/>
</dbReference>
<accession>A0AA38MB65</accession>
<sequence>MMVMVNVIMNVYNGMAQETRENVTISELSFVPTTEDDGKSITCRAENPNVTGLFLETSWKIDVVYPPQVSLHLGSTLNADDIKEGDDVYFECRVTANPQWRKLTWLHNVSVNKAMHLRFCFD</sequence>
<dbReference type="InterPro" id="IPR007110">
    <property type="entry name" value="Ig-like_dom"/>
</dbReference>
<gene>
    <name evidence="3" type="ORF">Zmor_021247</name>
</gene>
<dbReference type="PROSITE" id="PS50835">
    <property type="entry name" value="IG_LIKE"/>
    <property type="match status" value="1"/>
</dbReference>
<proteinExistence type="predicted"/>
<dbReference type="Gene3D" id="2.60.40.10">
    <property type="entry name" value="Immunoglobulins"/>
    <property type="match status" value="2"/>
</dbReference>
<dbReference type="Pfam" id="PF08205">
    <property type="entry name" value="C2-set_2"/>
    <property type="match status" value="1"/>
</dbReference>
<dbReference type="PANTHER" id="PTHR23278">
    <property type="entry name" value="SIDESTEP PROTEIN"/>
    <property type="match status" value="1"/>
</dbReference>
<feature type="domain" description="Ig-like" evidence="2">
    <location>
        <begin position="67"/>
        <end position="122"/>
    </location>
</feature>
<dbReference type="PANTHER" id="PTHR23278:SF31">
    <property type="entry name" value="SIDESTEP II, ISOFORM A"/>
    <property type="match status" value="1"/>
</dbReference>
<reference evidence="3" key="1">
    <citation type="journal article" date="2023" name="G3 (Bethesda)">
        <title>Whole genome assemblies of Zophobas morio and Tenebrio molitor.</title>
        <authorList>
            <person name="Kaur S."/>
            <person name="Stinson S.A."/>
            <person name="diCenzo G.C."/>
        </authorList>
    </citation>
    <scope>NUCLEOTIDE SEQUENCE</scope>
    <source>
        <strain evidence="3">QUZm001</strain>
    </source>
</reference>
<dbReference type="InterPro" id="IPR013783">
    <property type="entry name" value="Ig-like_fold"/>
</dbReference>
<evidence type="ECO:0000313" key="4">
    <source>
        <dbReference type="Proteomes" id="UP001168821"/>
    </source>
</evidence>
<dbReference type="InterPro" id="IPR036179">
    <property type="entry name" value="Ig-like_dom_sf"/>
</dbReference>
<keyword evidence="4" id="KW-1185">Reference proteome</keyword>
<dbReference type="SUPFAM" id="SSF48726">
    <property type="entry name" value="Immunoglobulin"/>
    <property type="match status" value="2"/>
</dbReference>
<evidence type="ECO:0000256" key="1">
    <source>
        <dbReference type="ARBA" id="ARBA00023157"/>
    </source>
</evidence>
<protein>
    <recommendedName>
        <fullName evidence="2">Ig-like domain-containing protein</fullName>
    </recommendedName>
</protein>
<name>A0AA38MB65_9CUCU</name>
<dbReference type="AlphaFoldDB" id="A0AA38MB65"/>
<dbReference type="Proteomes" id="UP001168821">
    <property type="component" value="Unassembled WGS sequence"/>
</dbReference>
<organism evidence="3 4">
    <name type="scientific">Zophobas morio</name>
    <dbReference type="NCBI Taxonomy" id="2755281"/>
    <lineage>
        <taxon>Eukaryota</taxon>
        <taxon>Metazoa</taxon>
        <taxon>Ecdysozoa</taxon>
        <taxon>Arthropoda</taxon>
        <taxon>Hexapoda</taxon>
        <taxon>Insecta</taxon>
        <taxon>Pterygota</taxon>
        <taxon>Neoptera</taxon>
        <taxon>Endopterygota</taxon>
        <taxon>Coleoptera</taxon>
        <taxon>Polyphaga</taxon>
        <taxon>Cucujiformia</taxon>
        <taxon>Tenebrionidae</taxon>
        <taxon>Zophobas</taxon>
    </lineage>
</organism>
<dbReference type="InterPro" id="IPR013162">
    <property type="entry name" value="CD80_C2-set"/>
</dbReference>
<keyword evidence="1" id="KW-1015">Disulfide bond</keyword>
<evidence type="ECO:0000313" key="3">
    <source>
        <dbReference type="EMBL" id="KAJ3649507.1"/>
    </source>
</evidence>
<comment type="caution">
    <text evidence="3">The sequence shown here is derived from an EMBL/GenBank/DDBJ whole genome shotgun (WGS) entry which is preliminary data.</text>
</comment>